<dbReference type="AlphaFoldDB" id="A0A392TAF9"/>
<proteinExistence type="predicted"/>
<name>A0A392TAF9_9FABA</name>
<feature type="non-terminal residue" evidence="1">
    <location>
        <position position="1"/>
    </location>
</feature>
<keyword evidence="2" id="KW-1185">Reference proteome</keyword>
<accession>A0A392TAF9</accession>
<protein>
    <submittedName>
        <fullName evidence="1">Uncharacterized protein</fullName>
    </submittedName>
</protein>
<dbReference type="Proteomes" id="UP000265520">
    <property type="component" value="Unassembled WGS sequence"/>
</dbReference>
<comment type="caution">
    <text evidence="1">The sequence shown here is derived from an EMBL/GenBank/DDBJ whole genome shotgun (WGS) entry which is preliminary data.</text>
</comment>
<dbReference type="EMBL" id="LXQA010536466">
    <property type="protein sequence ID" value="MCI57872.1"/>
    <property type="molecule type" value="Genomic_DNA"/>
</dbReference>
<evidence type="ECO:0000313" key="2">
    <source>
        <dbReference type="Proteomes" id="UP000265520"/>
    </source>
</evidence>
<evidence type="ECO:0000313" key="1">
    <source>
        <dbReference type="EMBL" id="MCI57872.1"/>
    </source>
</evidence>
<sequence length="29" mass="3441">NLVMKKSPMMNWLLLIRNCALEVKKCARH</sequence>
<organism evidence="1 2">
    <name type="scientific">Trifolium medium</name>
    <dbReference type="NCBI Taxonomy" id="97028"/>
    <lineage>
        <taxon>Eukaryota</taxon>
        <taxon>Viridiplantae</taxon>
        <taxon>Streptophyta</taxon>
        <taxon>Embryophyta</taxon>
        <taxon>Tracheophyta</taxon>
        <taxon>Spermatophyta</taxon>
        <taxon>Magnoliopsida</taxon>
        <taxon>eudicotyledons</taxon>
        <taxon>Gunneridae</taxon>
        <taxon>Pentapetalae</taxon>
        <taxon>rosids</taxon>
        <taxon>fabids</taxon>
        <taxon>Fabales</taxon>
        <taxon>Fabaceae</taxon>
        <taxon>Papilionoideae</taxon>
        <taxon>50 kb inversion clade</taxon>
        <taxon>NPAAA clade</taxon>
        <taxon>Hologalegina</taxon>
        <taxon>IRL clade</taxon>
        <taxon>Trifolieae</taxon>
        <taxon>Trifolium</taxon>
    </lineage>
</organism>
<reference evidence="1 2" key="1">
    <citation type="journal article" date="2018" name="Front. Plant Sci.">
        <title>Red Clover (Trifolium pratense) and Zigzag Clover (T. medium) - A Picture of Genomic Similarities and Differences.</title>
        <authorList>
            <person name="Dluhosova J."/>
            <person name="Istvanek J."/>
            <person name="Nedelnik J."/>
            <person name="Repkova J."/>
        </authorList>
    </citation>
    <scope>NUCLEOTIDE SEQUENCE [LARGE SCALE GENOMIC DNA]</scope>
    <source>
        <strain evidence="2">cv. 10/8</strain>
        <tissue evidence="1">Leaf</tissue>
    </source>
</reference>